<organism evidence="1 2">
    <name type="scientific">Nephila pilipes</name>
    <name type="common">Giant wood spider</name>
    <name type="synonym">Nephila maculata</name>
    <dbReference type="NCBI Taxonomy" id="299642"/>
    <lineage>
        <taxon>Eukaryota</taxon>
        <taxon>Metazoa</taxon>
        <taxon>Ecdysozoa</taxon>
        <taxon>Arthropoda</taxon>
        <taxon>Chelicerata</taxon>
        <taxon>Arachnida</taxon>
        <taxon>Araneae</taxon>
        <taxon>Araneomorphae</taxon>
        <taxon>Entelegynae</taxon>
        <taxon>Araneoidea</taxon>
        <taxon>Nephilidae</taxon>
        <taxon>Nephila</taxon>
    </lineage>
</organism>
<gene>
    <name evidence="1" type="ORF">NPIL_208981</name>
</gene>
<proteinExistence type="predicted"/>
<accession>A0A8X6PPN2</accession>
<sequence>MRRWVGEWLSNQSRLREEGIDVGCCCGVSVPTRELRKVFLGSDVIIVKFNVLSEGLLQRFNEEVFFGMGIEHETSLSKKGRQSLKGGRI</sequence>
<reference evidence="1" key="1">
    <citation type="submission" date="2020-08" db="EMBL/GenBank/DDBJ databases">
        <title>Multicomponent nature underlies the extraordinary mechanical properties of spider dragline silk.</title>
        <authorList>
            <person name="Kono N."/>
            <person name="Nakamura H."/>
            <person name="Mori M."/>
            <person name="Yoshida Y."/>
            <person name="Ohtoshi R."/>
            <person name="Malay A.D."/>
            <person name="Moran D.A.P."/>
            <person name="Tomita M."/>
            <person name="Numata K."/>
            <person name="Arakawa K."/>
        </authorList>
    </citation>
    <scope>NUCLEOTIDE SEQUENCE</scope>
</reference>
<dbReference type="Proteomes" id="UP000887013">
    <property type="component" value="Unassembled WGS sequence"/>
</dbReference>
<comment type="caution">
    <text evidence="1">The sequence shown here is derived from an EMBL/GenBank/DDBJ whole genome shotgun (WGS) entry which is preliminary data.</text>
</comment>
<evidence type="ECO:0000313" key="2">
    <source>
        <dbReference type="Proteomes" id="UP000887013"/>
    </source>
</evidence>
<dbReference type="EMBL" id="BMAW01022330">
    <property type="protein sequence ID" value="GFT77301.1"/>
    <property type="molecule type" value="Genomic_DNA"/>
</dbReference>
<evidence type="ECO:0000313" key="1">
    <source>
        <dbReference type="EMBL" id="GFT77301.1"/>
    </source>
</evidence>
<dbReference type="AlphaFoldDB" id="A0A8X6PPN2"/>
<keyword evidence="2" id="KW-1185">Reference proteome</keyword>
<protein>
    <submittedName>
        <fullName evidence="1">Uncharacterized protein</fullName>
    </submittedName>
</protein>
<name>A0A8X6PPN2_NEPPI</name>